<dbReference type="EMBL" id="JAVXUO010002160">
    <property type="protein sequence ID" value="KAK2975753.1"/>
    <property type="molecule type" value="Genomic_DNA"/>
</dbReference>
<dbReference type="PROSITE" id="PS51375">
    <property type="entry name" value="PPR"/>
    <property type="match status" value="1"/>
</dbReference>
<evidence type="ECO:0008006" key="6">
    <source>
        <dbReference type="Google" id="ProtNLM"/>
    </source>
</evidence>
<evidence type="ECO:0000313" key="4">
    <source>
        <dbReference type="EMBL" id="KAK2975753.1"/>
    </source>
</evidence>
<gene>
    <name evidence="4" type="ORF">RJ640_027607</name>
</gene>
<feature type="region of interest" description="Disordered" evidence="3">
    <location>
        <begin position="26"/>
        <end position="49"/>
    </location>
</feature>
<dbReference type="NCBIfam" id="TIGR00756">
    <property type="entry name" value="PPR"/>
    <property type="match status" value="2"/>
</dbReference>
<comment type="caution">
    <text evidence="4">The sequence shown here is derived from an EMBL/GenBank/DDBJ whole genome shotgun (WGS) entry which is preliminary data.</text>
</comment>
<dbReference type="GO" id="GO:0009451">
    <property type="term" value="P:RNA modification"/>
    <property type="evidence" value="ECO:0007669"/>
    <property type="project" value="InterPro"/>
</dbReference>
<protein>
    <recommendedName>
        <fullName evidence="6">Pentatricopeptide repeat-containing protein</fullName>
    </recommendedName>
</protein>
<name>A0AA88QT10_9ASTE</name>
<dbReference type="PANTHER" id="PTHR47926">
    <property type="entry name" value="PENTATRICOPEPTIDE REPEAT-CONTAINING PROTEIN"/>
    <property type="match status" value="1"/>
</dbReference>
<dbReference type="AlphaFoldDB" id="A0AA88QT10"/>
<evidence type="ECO:0000256" key="2">
    <source>
        <dbReference type="PROSITE-ProRule" id="PRU00708"/>
    </source>
</evidence>
<dbReference type="PANTHER" id="PTHR47926:SF382">
    <property type="entry name" value="PENTACOTRIPEPTIDE-REPEAT REGION OF PRORP DOMAIN-CONTAINING PROTEIN"/>
    <property type="match status" value="1"/>
</dbReference>
<sequence>MAALNQTTRSPPLHKLKRPLVFSTPSSKLSTYGTTKPCTPNSSSKPFSLPSTSRNNLLNMYAKCGHLPDALQLFDEMTHEKVVSWIAVITGFFQKGHPVEALSVQTHAREWNQAQRVLLRQRAPRLLLLEKSCTRIPDLRIDTSVWFSVEYLLDEAKKYFSSMTDIYGMHPGEDQYACMVNLLGRQGRTKEAEELILEMPFQPGFYKFIDRFRLYGGRLFGVKKGESYP</sequence>
<dbReference type="Pfam" id="PF01535">
    <property type="entry name" value="PPR"/>
    <property type="match status" value="3"/>
</dbReference>
<keyword evidence="1" id="KW-0677">Repeat</keyword>
<evidence type="ECO:0000313" key="5">
    <source>
        <dbReference type="Proteomes" id="UP001187471"/>
    </source>
</evidence>
<accession>A0AA88QT10</accession>
<evidence type="ECO:0000256" key="3">
    <source>
        <dbReference type="SAM" id="MobiDB-lite"/>
    </source>
</evidence>
<reference evidence="4" key="1">
    <citation type="submission" date="2022-12" db="EMBL/GenBank/DDBJ databases">
        <title>Draft genome assemblies for two species of Escallonia (Escalloniales).</title>
        <authorList>
            <person name="Chanderbali A."/>
            <person name="Dervinis C."/>
            <person name="Anghel I."/>
            <person name="Soltis D."/>
            <person name="Soltis P."/>
            <person name="Zapata F."/>
        </authorList>
    </citation>
    <scope>NUCLEOTIDE SEQUENCE</scope>
    <source>
        <strain evidence="4">UCBG92.1500</strain>
        <tissue evidence="4">Leaf</tissue>
    </source>
</reference>
<feature type="repeat" description="PPR" evidence="2">
    <location>
        <begin position="50"/>
        <end position="84"/>
    </location>
</feature>
<dbReference type="InterPro" id="IPR046960">
    <property type="entry name" value="PPR_At4g14850-like_plant"/>
</dbReference>
<dbReference type="InterPro" id="IPR002885">
    <property type="entry name" value="PPR_rpt"/>
</dbReference>
<feature type="compositionally biased region" description="Polar residues" evidence="3">
    <location>
        <begin position="26"/>
        <end position="39"/>
    </location>
</feature>
<dbReference type="GO" id="GO:0003723">
    <property type="term" value="F:RNA binding"/>
    <property type="evidence" value="ECO:0007669"/>
    <property type="project" value="InterPro"/>
</dbReference>
<evidence type="ECO:0000256" key="1">
    <source>
        <dbReference type="ARBA" id="ARBA00022737"/>
    </source>
</evidence>
<dbReference type="InterPro" id="IPR011990">
    <property type="entry name" value="TPR-like_helical_dom_sf"/>
</dbReference>
<feature type="compositionally biased region" description="Low complexity" evidence="3">
    <location>
        <begin position="40"/>
        <end position="49"/>
    </location>
</feature>
<proteinExistence type="predicted"/>
<organism evidence="4 5">
    <name type="scientific">Escallonia rubra</name>
    <dbReference type="NCBI Taxonomy" id="112253"/>
    <lineage>
        <taxon>Eukaryota</taxon>
        <taxon>Viridiplantae</taxon>
        <taxon>Streptophyta</taxon>
        <taxon>Embryophyta</taxon>
        <taxon>Tracheophyta</taxon>
        <taxon>Spermatophyta</taxon>
        <taxon>Magnoliopsida</taxon>
        <taxon>eudicotyledons</taxon>
        <taxon>Gunneridae</taxon>
        <taxon>Pentapetalae</taxon>
        <taxon>asterids</taxon>
        <taxon>campanulids</taxon>
        <taxon>Escalloniales</taxon>
        <taxon>Escalloniaceae</taxon>
        <taxon>Escallonia</taxon>
    </lineage>
</organism>
<dbReference type="Gene3D" id="1.25.40.10">
    <property type="entry name" value="Tetratricopeptide repeat domain"/>
    <property type="match status" value="2"/>
</dbReference>
<dbReference type="Proteomes" id="UP001187471">
    <property type="component" value="Unassembled WGS sequence"/>
</dbReference>
<keyword evidence="5" id="KW-1185">Reference proteome</keyword>